<name>A0A9D2PB47_9FIRM</name>
<dbReference type="InterPro" id="IPR014284">
    <property type="entry name" value="RNA_pol_sigma-70_dom"/>
</dbReference>
<evidence type="ECO:0000256" key="1">
    <source>
        <dbReference type="ARBA" id="ARBA00010641"/>
    </source>
</evidence>
<keyword evidence="4" id="KW-0804">Transcription</keyword>
<evidence type="ECO:0000256" key="2">
    <source>
        <dbReference type="ARBA" id="ARBA00023015"/>
    </source>
</evidence>
<dbReference type="GO" id="GO:0016987">
    <property type="term" value="F:sigma factor activity"/>
    <property type="evidence" value="ECO:0007669"/>
    <property type="project" value="UniProtKB-KW"/>
</dbReference>
<evidence type="ECO:0000313" key="8">
    <source>
        <dbReference type="Proteomes" id="UP000823883"/>
    </source>
</evidence>
<dbReference type="Proteomes" id="UP000823883">
    <property type="component" value="Unassembled WGS sequence"/>
</dbReference>
<dbReference type="CDD" id="cd06171">
    <property type="entry name" value="Sigma70_r4"/>
    <property type="match status" value="1"/>
</dbReference>
<dbReference type="Gene3D" id="1.10.1740.10">
    <property type="match status" value="1"/>
</dbReference>
<dbReference type="GO" id="GO:0006352">
    <property type="term" value="P:DNA-templated transcription initiation"/>
    <property type="evidence" value="ECO:0007669"/>
    <property type="project" value="InterPro"/>
</dbReference>
<dbReference type="Pfam" id="PF08281">
    <property type="entry name" value="Sigma70_r4_2"/>
    <property type="match status" value="1"/>
</dbReference>
<dbReference type="NCBIfam" id="TIGR02937">
    <property type="entry name" value="sigma70-ECF"/>
    <property type="match status" value="1"/>
</dbReference>
<dbReference type="InterPro" id="IPR013324">
    <property type="entry name" value="RNA_pol_sigma_r3/r4-like"/>
</dbReference>
<comment type="caution">
    <text evidence="7">The sequence shown here is derived from an EMBL/GenBank/DDBJ whole genome shotgun (WGS) entry which is preliminary data.</text>
</comment>
<dbReference type="InterPro" id="IPR007627">
    <property type="entry name" value="RNA_pol_sigma70_r2"/>
</dbReference>
<dbReference type="Pfam" id="PF04542">
    <property type="entry name" value="Sigma70_r2"/>
    <property type="match status" value="1"/>
</dbReference>
<proteinExistence type="inferred from homology"/>
<gene>
    <name evidence="7" type="ORF">IAA04_01765</name>
</gene>
<keyword evidence="2" id="KW-0805">Transcription regulation</keyword>
<dbReference type="InterPro" id="IPR039425">
    <property type="entry name" value="RNA_pol_sigma-70-like"/>
</dbReference>
<evidence type="ECO:0000259" key="6">
    <source>
        <dbReference type="Pfam" id="PF08281"/>
    </source>
</evidence>
<dbReference type="InterPro" id="IPR036388">
    <property type="entry name" value="WH-like_DNA-bd_sf"/>
</dbReference>
<reference evidence="7" key="2">
    <citation type="submission" date="2021-04" db="EMBL/GenBank/DDBJ databases">
        <authorList>
            <person name="Gilroy R."/>
        </authorList>
    </citation>
    <scope>NUCLEOTIDE SEQUENCE</scope>
    <source>
        <strain evidence="7">CHK183-5548</strain>
    </source>
</reference>
<dbReference type="InterPro" id="IPR013325">
    <property type="entry name" value="RNA_pol_sigma_r2"/>
</dbReference>
<dbReference type="GO" id="GO:0003677">
    <property type="term" value="F:DNA binding"/>
    <property type="evidence" value="ECO:0007669"/>
    <property type="project" value="InterPro"/>
</dbReference>
<feature type="domain" description="RNA polymerase sigma factor 70 region 4 type 2" evidence="6">
    <location>
        <begin position="105"/>
        <end position="153"/>
    </location>
</feature>
<accession>A0A9D2PB47</accession>
<evidence type="ECO:0000256" key="3">
    <source>
        <dbReference type="ARBA" id="ARBA00023082"/>
    </source>
</evidence>
<sequence length="162" mass="19083">MKQSMYDRVAAYIVEHQDQFYRLAYSYVRSREDALDAVQNAVCRALEHCGSLRNEDALKTWFYRILVNESLRLLKDRNRFPLESGQERETAYEEKGFEASDDLNSSISRLDGETQTIIRLRFFEELSLKEISEITKLNLNTVKAKLYRGLRQLKVYVQEVDV</sequence>
<dbReference type="InterPro" id="IPR013249">
    <property type="entry name" value="RNA_pol_sigma70_r4_t2"/>
</dbReference>
<feature type="domain" description="RNA polymerase sigma-70 region 2" evidence="5">
    <location>
        <begin position="14"/>
        <end position="79"/>
    </location>
</feature>
<dbReference type="Gene3D" id="1.10.10.10">
    <property type="entry name" value="Winged helix-like DNA-binding domain superfamily/Winged helix DNA-binding domain"/>
    <property type="match status" value="1"/>
</dbReference>
<dbReference type="EMBL" id="DWWL01000008">
    <property type="protein sequence ID" value="HJC46762.1"/>
    <property type="molecule type" value="Genomic_DNA"/>
</dbReference>
<dbReference type="PANTHER" id="PTHR43133:SF60">
    <property type="entry name" value="RNA POLYMERASE SIGMA FACTOR SIGV"/>
    <property type="match status" value="1"/>
</dbReference>
<reference evidence="7" key="1">
    <citation type="journal article" date="2021" name="PeerJ">
        <title>Extensive microbial diversity within the chicken gut microbiome revealed by metagenomics and culture.</title>
        <authorList>
            <person name="Gilroy R."/>
            <person name="Ravi A."/>
            <person name="Getino M."/>
            <person name="Pursley I."/>
            <person name="Horton D.L."/>
            <person name="Alikhan N.F."/>
            <person name="Baker D."/>
            <person name="Gharbi K."/>
            <person name="Hall N."/>
            <person name="Watson M."/>
            <person name="Adriaenssens E.M."/>
            <person name="Foster-Nyarko E."/>
            <person name="Jarju S."/>
            <person name="Secka A."/>
            <person name="Antonio M."/>
            <person name="Oren A."/>
            <person name="Chaudhuri R.R."/>
            <person name="La Ragione R."/>
            <person name="Hildebrand F."/>
            <person name="Pallen M.J."/>
        </authorList>
    </citation>
    <scope>NUCLEOTIDE SEQUENCE</scope>
    <source>
        <strain evidence="7">CHK183-5548</strain>
    </source>
</reference>
<evidence type="ECO:0000313" key="7">
    <source>
        <dbReference type="EMBL" id="HJC46762.1"/>
    </source>
</evidence>
<evidence type="ECO:0000259" key="5">
    <source>
        <dbReference type="Pfam" id="PF04542"/>
    </source>
</evidence>
<comment type="similarity">
    <text evidence="1">Belongs to the sigma-70 factor family. ECF subfamily.</text>
</comment>
<organism evidence="7 8">
    <name type="scientific">Candidatus Lachnoclostridium pullistercoris</name>
    <dbReference type="NCBI Taxonomy" id="2838632"/>
    <lineage>
        <taxon>Bacteria</taxon>
        <taxon>Bacillati</taxon>
        <taxon>Bacillota</taxon>
        <taxon>Clostridia</taxon>
        <taxon>Lachnospirales</taxon>
        <taxon>Lachnospiraceae</taxon>
    </lineage>
</organism>
<keyword evidence="3" id="KW-0731">Sigma factor</keyword>
<dbReference type="SUPFAM" id="SSF88946">
    <property type="entry name" value="Sigma2 domain of RNA polymerase sigma factors"/>
    <property type="match status" value="1"/>
</dbReference>
<dbReference type="AlphaFoldDB" id="A0A9D2PB47"/>
<dbReference type="SUPFAM" id="SSF88659">
    <property type="entry name" value="Sigma3 and sigma4 domains of RNA polymerase sigma factors"/>
    <property type="match status" value="1"/>
</dbReference>
<protein>
    <submittedName>
        <fullName evidence="7">Sigma-70 family RNA polymerase sigma factor</fullName>
    </submittedName>
</protein>
<dbReference type="PANTHER" id="PTHR43133">
    <property type="entry name" value="RNA POLYMERASE ECF-TYPE SIGMA FACTO"/>
    <property type="match status" value="1"/>
</dbReference>
<evidence type="ECO:0000256" key="4">
    <source>
        <dbReference type="ARBA" id="ARBA00023163"/>
    </source>
</evidence>